<feature type="region of interest" description="Disordered" evidence="1">
    <location>
        <begin position="119"/>
        <end position="180"/>
    </location>
</feature>
<protein>
    <submittedName>
        <fullName evidence="2">Uncharacterized protein</fullName>
    </submittedName>
</protein>
<gene>
    <name evidence="2" type="ORF">JOL62DRAFT_77098</name>
</gene>
<name>A0ABR1NA82_9PEZI</name>
<evidence type="ECO:0000313" key="3">
    <source>
        <dbReference type="Proteomes" id="UP001367316"/>
    </source>
</evidence>
<accession>A0ABR1NA82</accession>
<proteinExistence type="predicted"/>
<evidence type="ECO:0000256" key="1">
    <source>
        <dbReference type="SAM" id="MobiDB-lite"/>
    </source>
</evidence>
<feature type="compositionally biased region" description="Polar residues" evidence="1">
    <location>
        <begin position="160"/>
        <end position="180"/>
    </location>
</feature>
<evidence type="ECO:0000313" key="2">
    <source>
        <dbReference type="EMBL" id="KAK7611352.1"/>
    </source>
</evidence>
<sequence>MIPDGRIAETLIPNLSQDPFYQCMAYKSQKPAAARSANTMLGGARKTACNHTKLAMTCTGPRLVFPLNVPDVSVCEIDVASLECCPTATSNQHEKRQLASKAARSYRCRCCRAQLVSSRHRRRRSRGHRSPQRQFPGPPTASHRRRVTFAGGTSHGGGRSSNSIIGLSGPDSQQRGSLASATDHAHIHACMRISSHPFLLIPLPPPHHPRPQIAATESNRKM</sequence>
<reference evidence="2 3" key="1">
    <citation type="submission" date="2024-04" db="EMBL/GenBank/DDBJ databases">
        <title>Phyllosticta paracitricarpa is synonymous to the EU quarantine fungus P. citricarpa based on phylogenomic analyses.</title>
        <authorList>
            <consortium name="Lawrence Berkeley National Laboratory"/>
            <person name="Van ingen-buijs V.A."/>
            <person name="Van westerhoven A.C."/>
            <person name="Haridas S."/>
            <person name="Skiadas P."/>
            <person name="Martin F."/>
            <person name="Groenewald J.Z."/>
            <person name="Crous P.W."/>
            <person name="Seidl M.F."/>
        </authorList>
    </citation>
    <scope>NUCLEOTIDE SEQUENCE [LARGE SCALE GENOMIC DNA]</scope>
    <source>
        <strain evidence="2 3">CBS 141358</strain>
    </source>
</reference>
<dbReference type="Proteomes" id="UP001367316">
    <property type="component" value="Unassembled WGS sequence"/>
</dbReference>
<comment type="caution">
    <text evidence="2">The sequence shown here is derived from an EMBL/GenBank/DDBJ whole genome shotgun (WGS) entry which is preliminary data.</text>
</comment>
<keyword evidence="3" id="KW-1185">Reference proteome</keyword>
<dbReference type="EMBL" id="JBBPBF010000014">
    <property type="protein sequence ID" value="KAK7611352.1"/>
    <property type="molecule type" value="Genomic_DNA"/>
</dbReference>
<feature type="compositionally biased region" description="Basic residues" evidence="1">
    <location>
        <begin position="119"/>
        <end position="131"/>
    </location>
</feature>
<organism evidence="2 3">
    <name type="scientific">Phyllosticta paracitricarpa</name>
    <dbReference type="NCBI Taxonomy" id="2016321"/>
    <lineage>
        <taxon>Eukaryota</taxon>
        <taxon>Fungi</taxon>
        <taxon>Dikarya</taxon>
        <taxon>Ascomycota</taxon>
        <taxon>Pezizomycotina</taxon>
        <taxon>Dothideomycetes</taxon>
        <taxon>Dothideomycetes incertae sedis</taxon>
        <taxon>Botryosphaeriales</taxon>
        <taxon>Phyllostictaceae</taxon>
        <taxon>Phyllosticta</taxon>
    </lineage>
</organism>